<dbReference type="AlphaFoldDB" id="A0A9P6SM24"/>
<protein>
    <submittedName>
        <fullName evidence="2">Uncharacterized protein</fullName>
    </submittedName>
</protein>
<evidence type="ECO:0000256" key="1">
    <source>
        <dbReference type="SAM" id="Phobius"/>
    </source>
</evidence>
<feature type="non-terminal residue" evidence="2">
    <location>
        <position position="221"/>
    </location>
</feature>
<keyword evidence="1" id="KW-0812">Transmembrane</keyword>
<evidence type="ECO:0000313" key="2">
    <source>
        <dbReference type="EMBL" id="KAF9980918.1"/>
    </source>
</evidence>
<gene>
    <name evidence="2" type="ORF">BGZ65_004520</name>
</gene>
<organism evidence="2 3">
    <name type="scientific">Modicella reniformis</name>
    <dbReference type="NCBI Taxonomy" id="1440133"/>
    <lineage>
        <taxon>Eukaryota</taxon>
        <taxon>Fungi</taxon>
        <taxon>Fungi incertae sedis</taxon>
        <taxon>Mucoromycota</taxon>
        <taxon>Mortierellomycotina</taxon>
        <taxon>Mortierellomycetes</taxon>
        <taxon>Mortierellales</taxon>
        <taxon>Mortierellaceae</taxon>
        <taxon>Modicella</taxon>
    </lineage>
</organism>
<keyword evidence="3" id="KW-1185">Reference proteome</keyword>
<keyword evidence="1" id="KW-1133">Transmembrane helix</keyword>
<evidence type="ECO:0000313" key="3">
    <source>
        <dbReference type="Proteomes" id="UP000749646"/>
    </source>
</evidence>
<sequence length="221" mass="23850">MASPSSPSSPSSSIPSLEDLRNLPGRILSSTNNTLKNLRGNIPTASSAVDTEAAQQAGLDAASMTDGLGFAMDSSPVTVVTRKDNQVIIYRTFDEPESSVVSLVKIHYRFTVDWARNNIKKLIIGALAVSVAVIVGTIGVNSIIAYRQKRRRVRVVRAKDASKREVVVVTNVVTLEGSSLALSLDHDGFIVFVGVSNQQKADEVRDWGCSDIHPIIMDDTK</sequence>
<comment type="caution">
    <text evidence="2">The sequence shown here is derived from an EMBL/GenBank/DDBJ whole genome shotgun (WGS) entry which is preliminary data.</text>
</comment>
<accession>A0A9P6SM24</accession>
<proteinExistence type="predicted"/>
<name>A0A9P6SM24_9FUNG</name>
<dbReference type="Proteomes" id="UP000749646">
    <property type="component" value="Unassembled WGS sequence"/>
</dbReference>
<reference evidence="2" key="1">
    <citation type="journal article" date="2020" name="Fungal Divers.">
        <title>Resolving the Mortierellaceae phylogeny through synthesis of multi-gene phylogenetics and phylogenomics.</title>
        <authorList>
            <person name="Vandepol N."/>
            <person name="Liber J."/>
            <person name="Desiro A."/>
            <person name="Na H."/>
            <person name="Kennedy M."/>
            <person name="Barry K."/>
            <person name="Grigoriev I.V."/>
            <person name="Miller A.N."/>
            <person name="O'Donnell K."/>
            <person name="Stajich J.E."/>
            <person name="Bonito G."/>
        </authorList>
    </citation>
    <scope>NUCLEOTIDE SEQUENCE</scope>
    <source>
        <strain evidence="2">MES-2147</strain>
    </source>
</reference>
<keyword evidence="1" id="KW-0472">Membrane</keyword>
<feature type="transmembrane region" description="Helical" evidence="1">
    <location>
        <begin position="122"/>
        <end position="144"/>
    </location>
</feature>
<dbReference type="EMBL" id="JAAAHW010003768">
    <property type="protein sequence ID" value="KAF9980918.1"/>
    <property type="molecule type" value="Genomic_DNA"/>
</dbReference>